<evidence type="ECO:0000313" key="3">
    <source>
        <dbReference type="EMBL" id="SBT34604.1"/>
    </source>
</evidence>
<protein>
    <submittedName>
        <fullName evidence="3">Uncharacterized protein</fullName>
    </submittedName>
</protein>
<dbReference type="Proteomes" id="UP000078550">
    <property type="component" value="Unassembled WGS sequence"/>
</dbReference>
<evidence type="ECO:0000313" key="2">
    <source>
        <dbReference type="EMBL" id="SBT34125.1"/>
    </source>
</evidence>
<feature type="compositionally biased region" description="Basic and acidic residues" evidence="1">
    <location>
        <begin position="244"/>
        <end position="279"/>
    </location>
</feature>
<sequence>MRRRSDNFLEKRAFFVISAEHSQAEKDDSRLFGKFKRAQLREKPQRKIGPFSNPVKRLARLKEKEKLFCEIGTPRIIPRAKVGTKEKILEAIKAPKVKKEILYRRLEFLLSNESVYQQLYNKMYNGITPYQCELYMWERQMRDLRKIYRAQYLHKLSEVTSEERNKQIKMMLQIREDKRKRRETIRNRILEDKKRKVILKDRLSLEKKVTQSILFRRQSNIKKKNIYWLAKLQKKSVYANEEDFKKKIDPGEHSDQSDQGDQRDQRDQRDLRNEAHGGEDNNPLFNRNLSTSALYRDLGYETREEKSTNTKIFKVDKVYRKLLEESFEFLGEDEEQFEQDLLSSQDPQDVHQNVSHSERAHILYSSFTNEEKIKLLDDKIAILTKKIEEKSFSKGVENNNIMFYIQLKDKLEASKQAFLERGYLKNVEKQD</sequence>
<dbReference type="AlphaFoldDB" id="A0A1A8YSW6"/>
<reference evidence="3" key="2">
    <citation type="submission" date="2016-05" db="EMBL/GenBank/DDBJ databases">
        <authorList>
            <person name="Lavstsen T."/>
            <person name="Jespersen J.S."/>
        </authorList>
    </citation>
    <scope>NUCLEOTIDE SEQUENCE [LARGE SCALE GENOMIC DNA]</scope>
</reference>
<reference evidence="4 5" key="1">
    <citation type="submission" date="2016-05" db="EMBL/GenBank/DDBJ databases">
        <authorList>
            <person name="Naeem Raeece"/>
        </authorList>
    </citation>
    <scope>NUCLEOTIDE SEQUENCE [LARGE SCALE GENOMIC DNA]</scope>
</reference>
<keyword evidence="5" id="KW-1185">Reference proteome</keyword>
<dbReference type="Proteomes" id="UP000078555">
    <property type="component" value="Unassembled WGS sequence"/>
</dbReference>
<proteinExistence type="predicted"/>
<accession>A0A1A8YSW6</accession>
<name>A0A1A8YSW6_PLAOA</name>
<dbReference type="EMBL" id="FLRD01000066">
    <property type="protein sequence ID" value="SBT34125.1"/>
    <property type="molecule type" value="Genomic_DNA"/>
</dbReference>
<evidence type="ECO:0000313" key="4">
    <source>
        <dbReference type="Proteomes" id="UP000078550"/>
    </source>
</evidence>
<organism evidence="3 4">
    <name type="scientific">Plasmodium ovale wallikeri</name>
    <dbReference type="NCBI Taxonomy" id="864142"/>
    <lineage>
        <taxon>Eukaryota</taxon>
        <taxon>Sar</taxon>
        <taxon>Alveolata</taxon>
        <taxon>Apicomplexa</taxon>
        <taxon>Aconoidasida</taxon>
        <taxon>Haemosporida</taxon>
        <taxon>Plasmodiidae</taxon>
        <taxon>Plasmodium</taxon>
        <taxon>Plasmodium (Plasmodium)</taxon>
    </lineage>
</organism>
<evidence type="ECO:0000256" key="1">
    <source>
        <dbReference type="SAM" id="MobiDB-lite"/>
    </source>
</evidence>
<feature type="region of interest" description="Disordered" evidence="1">
    <location>
        <begin position="244"/>
        <end position="287"/>
    </location>
</feature>
<dbReference type="EMBL" id="FLRE01000083">
    <property type="protein sequence ID" value="SBT34604.1"/>
    <property type="molecule type" value="Genomic_DNA"/>
</dbReference>
<gene>
    <name evidence="2" type="ORF">POVWA1_020540</name>
    <name evidence="3" type="ORF">POVWA2_020750</name>
</gene>
<evidence type="ECO:0000313" key="5">
    <source>
        <dbReference type="Proteomes" id="UP000078555"/>
    </source>
</evidence>